<dbReference type="CDD" id="cd10789">
    <property type="entry name" value="GH38N_AMII_ER_cytosolic"/>
    <property type="match status" value="1"/>
</dbReference>
<dbReference type="GO" id="GO:0009313">
    <property type="term" value="P:oligosaccharide catabolic process"/>
    <property type="evidence" value="ECO:0007669"/>
    <property type="project" value="TreeGrafter"/>
</dbReference>
<feature type="domain" description="Glycoside hydrolase family 38 central" evidence="5">
    <location>
        <begin position="526"/>
        <end position="604"/>
    </location>
</feature>
<dbReference type="Proteomes" id="UP000594468">
    <property type="component" value="Chromosome"/>
</dbReference>
<dbReference type="SMART" id="SM00872">
    <property type="entry name" value="Alpha-mann_mid"/>
    <property type="match status" value="1"/>
</dbReference>
<evidence type="ECO:0000313" key="7">
    <source>
        <dbReference type="Proteomes" id="UP000594468"/>
    </source>
</evidence>
<dbReference type="GO" id="GO:0004559">
    <property type="term" value="F:alpha-mannosidase activity"/>
    <property type="evidence" value="ECO:0007669"/>
    <property type="project" value="InterPro"/>
</dbReference>
<dbReference type="SUPFAM" id="SSF88713">
    <property type="entry name" value="Glycoside hydrolase/deacetylase"/>
    <property type="match status" value="1"/>
</dbReference>
<dbReference type="Pfam" id="PF09261">
    <property type="entry name" value="Alpha-mann_mid"/>
    <property type="match status" value="1"/>
</dbReference>
<dbReference type="InterPro" id="IPR015341">
    <property type="entry name" value="Glyco_hydro_38_cen"/>
</dbReference>
<dbReference type="RefSeq" id="WP_195169344.1">
    <property type="nucleotide sequence ID" value="NZ_CP062983.1"/>
</dbReference>
<dbReference type="InterPro" id="IPR037094">
    <property type="entry name" value="Glyco_hydro_38_cen_sf"/>
</dbReference>
<evidence type="ECO:0000256" key="4">
    <source>
        <dbReference type="ARBA" id="ARBA00023295"/>
    </source>
</evidence>
<dbReference type="FunFam" id="1.20.1270.50:FF:000004">
    <property type="entry name" value="alpha-mannosidase 2C1 isoform X1"/>
    <property type="match status" value="1"/>
</dbReference>
<dbReference type="KEGG" id="pmet:G4Y79_16350"/>
<evidence type="ECO:0000256" key="1">
    <source>
        <dbReference type="ARBA" id="ARBA00009792"/>
    </source>
</evidence>
<dbReference type="AlphaFoldDB" id="A0A7S8ID82"/>
<dbReference type="InterPro" id="IPR028995">
    <property type="entry name" value="Glyco_hydro_57/38_cen_sf"/>
</dbReference>
<dbReference type="Gene3D" id="2.70.98.30">
    <property type="entry name" value="Golgi alpha-mannosidase II, domain 4"/>
    <property type="match status" value="1"/>
</dbReference>
<dbReference type="Gene3D" id="3.20.110.10">
    <property type="entry name" value="Glycoside hydrolase 38, N terminal domain"/>
    <property type="match status" value="1"/>
</dbReference>
<name>A0A7S8ID82_9CHLR</name>
<proteinExistence type="inferred from homology"/>
<evidence type="ECO:0000313" key="6">
    <source>
        <dbReference type="EMBL" id="QPC81271.1"/>
    </source>
</evidence>
<dbReference type="InterPro" id="IPR011682">
    <property type="entry name" value="Glyco_hydro_38_C"/>
</dbReference>
<dbReference type="FunFam" id="2.70.98.30:FF:000010">
    <property type="entry name" value="Cytosolic alpha-mannosidase"/>
    <property type="match status" value="1"/>
</dbReference>
<keyword evidence="4" id="KW-0326">Glycosidase</keyword>
<dbReference type="InterPro" id="IPR011330">
    <property type="entry name" value="Glyco_hydro/deAcase_b/a-brl"/>
</dbReference>
<dbReference type="GO" id="GO:0006013">
    <property type="term" value="P:mannose metabolic process"/>
    <property type="evidence" value="ECO:0007669"/>
    <property type="project" value="InterPro"/>
</dbReference>
<sequence>MKHSIYWTPQKIESRLKLIQPLEYQQRHVIPPFRFKTLSSPDVEPPVAPDVNDDDWQILEPFTYWGTWFTDFIMRTTFEVPADWDKNAPVVLHLPLGKSGDFSHPEALAYIDGKSYASADRHHHEIMLPNSVKDGQTHALALHGWTGLGGWQRNPNSKTKLYMEECAVVQVHQPTRDFIARARMALEISRLLDDNETAKGRILNVLDEAFKVLDTRDPIRTEAFYESVPAALETLVKGLEEAGEPMDVDIIGVGHAHIDVAWLWQLGHTRRKAGRTFSNVLRLMEQYPEYHFTQSQPQLYKYTEQVYPEIFEGIKQRVAEGRWELIGGTWVEPDCNATGPESLARQFLLGRTYFRKHFGDVDTPVLWLPDTFGYSWALPQLIKQAGMEYFITHKMSWNQYNQMPFQLLWWQGIDGTKVLTHFLTTPSGSELLPYSTTYNAVVDAKEIMGTWENFHQKETYNELITAYGYGDGGGGPTREMIENIESLSSMPGAPRVRAGTVKEFLDGVEREVADELPTWNGEFYLELHRGTLTSQARNKWNNRKSEFLLHDAEFVAALASQVAGFEYPADAFAEAWELICLNQFHDILPGSSITPVYEDSTRDYARIRQLGEQTRDAALAALSNTLSADAVAMAINPTTFTGDRVGLLPETINGGLLDTRDGSALLTQAVEGGTLVDLPELPAFSVMPLTSGAAPEQSSALSVTEDGDSLVVENALMRVTFAENGDIVSLFDKEASREVLAEGEVGNQLLAMEDRPLDWDAWDVDIFYDDRVEKLDAADRVEVIETGPVRAALLVERTYRSSTITQRIYIYHNSKRIDFDTHVDWHQSHTLLKAAFPVDVLSPTATFDIQWGNVERNTHRNTSWDWGRFETAAQKWADLSEGNYGVALLNDSKYGYDVLHNVMRLSLLKSATMPDPIADQGEHKMIYSLLPHTGDWRNGVPENAYDLNDPVILRSVAGAGQSLGQQLVGVDSRNAVIETVKLAEDGEGIIVRLYEGERNRGPVTLNVGFPVKAIYHCNLLEENQEQLDVTNDQVTLSLRPYEIVTLRIVAE</sequence>
<dbReference type="GO" id="GO:0030246">
    <property type="term" value="F:carbohydrate binding"/>
    <property type="evidence" value="ECO:0007669"/>
    <property type="project" value="InterPro"/>
</dbReference>
<dbReference type="InterPro" id="IPR027291">
    <property type="entry name" value="Glyco_hydro_38_N_sf"/>
</dbReference>
<keyword evidence="3" id="KW-0378">Hydrolase</keyword>
<dbReference type="Pfam" id="PF01074">
    <property type="entry name" value="Glyco_hydro_38N"/>
    <property type="match status" value="1"/>
</dbReference>
<accession>A0A7S8ID82</accession>
<keyword evidence="7" id="KW-1185">Reference proteome</keyword>
<organism evidence="6 7">
    <name type="scientific">Phototrophicus methaneseepsis</name>
    <dbReference type="NCBI Taxonomy" id="2710758"/>
    <lineage>
        <taxon>Bacteria</taxon>
        <taxon>Bacillati</taxon>
        <taxon>Chloroflexota</taxon>
        <taxon>Candidatus Thermofontia</taxon>
        <taxon>Phototrophicales</taxon>
        <taxon>Phototrophicaceae</taxon>
        <taxon>Phototrophicus</taxon>
    </lineage>
</organism>
<dbReference type="InterPro" id="IPR041147">
    <property type="entry name" value="GH38_C"/>
</dbReference>
<dbReference type="Gene3D" id="2.60.40.2220">
    <property type="match status" value="1"/>
</dbReference>
<dbReference type="SUPFAM" id="SSF88688">
    <property type="entry name" value="Families 57/38 glycoside transferase middle domain"/>
    <property type="match status" value="1"/>
</dbReference>
<evidence type="ECO:0000256" key="3">
    <source>
        <dbReference type="ARBA" id="ARBA00022801"/>
    </source>
</evidence>
<dbReference type="Gene3D" id="1.20.1270.50">
    <property type="entry name" value="Glycoside hydrolase family 38, central domain"/>
    <property type="match status" value="1"/>
</dbReference>
<dbReference type="InterPro" id="IPR011013">
    <property type="entry name" value="Gal_mutarotase_sf_dom"/>
</dbReference>
<dbReference type="PANTHER" id="PTHR46017">
    <property type="entry name" value="ALPHA-MANNOSIDASE 2C1"/>
    <property type="match status" value="1"/>
</dbReference>
<dbReference type="Pfam" id="PF07748">
    <property type="entry name" value="Glyco_hydro_38C"/>
    <property type="match status" value="1"/>
</dbReference>
<dbReference type="SUPFAM" id="SSF74650">
    <property type="entry name" value="Galactose mutarotase-like"/>
    <property type="match status" value="1"/>
</dbReference>
<keyword evidence="2" id="KW-0479">Metal-binding</keyword>
<gene>
    <name evidence="6" type="ORF">G4Y79_16350</name>
</gene>
<dbReference type="FunFam" id="3.20.110.10:FF:000002">
    <property type="entry name" value="alpha-mannosidase 2C1 isoform X1"/>
    <property type="match status" value="1"/>
</dbReference>
<dbReference type="EMBL" id="CP062983">
    <property type="protein sequence ID" value="QPC81271.1"/>
    <property type="molecule type" value="Genomic_DNA"/>
</dbReference>
<evidence type="ECO:0000259" key="5">
    <source>
        <dbReference type="SMART" id="SM00872"/>
    </source>
</evidence>
<dbReference type="InterPro" id="IPR000602">
    <property type="entry name" value="Glyco_hydro_38_N"/>
</dbReference>
<dbReference type="Pfam" id="PF17677">
    <property type="entry name" value="Glyco_hydro38C2"/>
    <property type="match status" value="1"/>
</dbReference>
<dbReference type="PANTHER" id="PTHR46017:SF1">
    <property type="entry name" value="ALPHA-MANNOSIDASE 2C1"/>
    <property type="match status" value="1"/>
</dbReference>
<protein>
    <submittedName>
        <fullName evidence="6">Alpha-mannosidase</fullName>
    </submittedName>
</protein>
<dbReference type="GO" id="GO:0046872">
    <property type="term" value="F:metal ion binding"/>
    <property type="evidence" value="ECO:0007669"/>
    <property type="project" value="UniProtKB-KW"/>
</dbReference>
<reference evidence="6 7" key="1">
    <citation type="submission" date="2020-02" db="EMBL/GenBank/DDBJ databases">
        <authorList>
            <person name="Zheng R.K."/>
            <person name="Sun C.M."/>
        </authorList>
    </citation>
    <scope>NUCLEOTIDE SEQUENCE [LARGE SCALE GENOMIC DNA]</scope>
    <source>
        <strain evidence="7">rifampicinis</strain>
    </source>
</reference>
<comment type="similarity">
    <text evidence="1">Belongs to the glycosyl hydrolase 38 family.</text>
</comment>
<evidence type="ECO:0000256" key="2">
    <source>
        <dbReference type="ARBA" id="ARBA00022723"/>
    </source>
</evidence>